<feature type="transmembrane region" description="Helical" evidence="4">
    <location>
        <begin position="359"/>
        <end position="383"/>
    </location>
</feature>
<keyword evidence="4" id="KW-1133">Transmembrane helix</keyword>
<keyword evidence="4" id="KW-0472">Membrane</keyword>
<keyword evidence="4" id="KW-0812">Transmembrane</keyword>
<name>A0ABT1ASI9_9RALS</name>
<evidence type="ECO:0000313" key="6">
    <source>
        <dbReference type="Proteomes" id="UP001162811"/>
    </source>
</evidence>
<sequence>MDAVLEVWQSFFRELSGPNGLTRLFLMLFPYFLLFELPFNVMVFLGALRWFVRKRSMVQLNNTHYQPRVSCIITCYSEGLDVQKTILSLCEQTYPGHIEIIPVVDGAAVNQVTMDAVRDFHLDPHIYPRRHLRPIAKWQRGGRVSSLNAGLAQSSGEIVMALDGDTSFDNNMVSAMVRHFADPDVPAVAGSLRVRNAWASVTAAVQALEYLISIHFAKIGLAEWNVVNNVSGAFGAFRRSFLEVVGGWDTHTAEDLDLTLRIKSYARRRNLRIPFEPEAIGHTDVPATLRQFLMQRLRWDGDLFFLYIRKHKHSITPGLLGWPNFLAALVSGLFFQLVLPFIILTYTIMAVALLPWTTLILIFMLTYGLYLLITVAMFLGMLVMTSERPRQDIKLAILLPLFPLFMMMVRLWSVVAILNEALRRGHEESSMAPWWVLKKATRF</sequence>
<dbReference type="RefSeq" id="WP_252684407.1">
    <property type="nucleotide sequence ID" value="NZ_JAMXHT010000010.1"/>
</dbReference>
<evidence type="ECO:0000256" key="2">
    <source>
        <dbReference type="ARBA" id="ARBA00022676"/>
    </source>
</evidence>
<keyword evidence="2 5" id="KW-0328">Glycosyltransferase</keyword>
<dbReference type="Pfam" id="PF13641">
    <property type="entry name" value="Glyco_tranf_2_3"/>
    <property type="match status" value="1"/>
</dbReference>
<dbReference type="EC" id="2.4.-.-" evidence="5"/>
<keyword evidence="3 5" id="KW-0808">Transferase</keyword>
<dbReference type="PANTHER" id="PTHR43630">
    <property type="entry name" value="POLY-BETA-1,6-N-ACETYL-D-GLUCOSAMINE SYNTHASE"/>
    <property type="match status" value="1"/>
</dbReference>
<comment type="similarity">
    <text evidence="1">Belongs to the glycosyltransferase 2 family.</text>
</comment>
<feature type="transmembrane region" description="Helical" evidence="4">
    <location>
        <begin position="395"/>
        <end position="418"/>
    </location>
</feature>
<proteinExistence type="inferred from homology"/>
<dbReference type="GO" id="GO:0016757">
    <property type="term" value="F:glycosyltransferase activity"/>
    <property type="evidence" value="ECO:0007669"/>
    <property type="project" value="UniProtKB-KW"/>
</dbReference>
<accession>A0ABT1ASI9</accession>
<evidence type="ECO:0000256" key="3">
    <source>
        <dbReference type="ARBA" id="ARBA00022679"/>
    </source>
</evidence>
<feature type="transmembrane region" description="Helical" evidence="4">
    <location>
        <begin position="325"/>
        <end position="353"/>
    </location>
</feature>
<dbReference type="EMBL" id="JAMXHT010000010">
    <property type="protein sequence ID" value="MCO5401239.1"/>
    <property type="molecule type" value="Genomic_DNA"/>
</dbReference>
<keyword evidence="6" id="KW-1185">Reference proteome</keyword>
<dbReference type="CDD" id="cd06423">
    <property type="entry name" value="CESA_like"/>
    <property type="match status" value="1"/>
</dbReference>
<protein>
    <submittedName>
        <fullName evidence="5">Glycosyltransferase</fullName>
        <ecNumber evidence="5">2.4.-.-</ecNumber>
    </submittedName>
</protein>
<organism evidence="5 6">
    <name type="scientific">Ralstonia soli</name>
    <dbReference type="NCBI Taxonomy" id="2953896"/>
    <lineage>
        <taxon>Bacteria</taxon>
        <taxon>Pseudomonadati</taxon>
        <taxon>Pseudomonadota</taxon>
        <taxon>Betaproteobacteria</taxon>
        <taxon>Burkholderiales</taxon>
        <taxon>Burkholderiaceae</taxon>
        <taxon>Ralstonia</taxon>
    </lineage>
</organism>
<dbReference type="SUPFAM" id="SSF53448">
    <property type="entry name" value="Nucleotide-diphospho-sugar transferases"/>
    <property type="match status" value="1"/>
</dbReference>
<evidence type="ECO:0000256" key="4">
    <source>
        <dbReference type="SAM" id="Phobius"/>
    </source>
</evidence>
<dbReference type="PANTHER" id="PTHR43630:SF1">
    <property type="entry name" value="POLY-BETA-1,6-N-ACETYL-D-GLUCOSAMINE SYNTHASE"/>
    <property type="match status" value="1"/>
</dbReference>
<dbReference type="Gene3D" id="3.90.550.10">
    <property type="entry name" value="Spore Coat Polysaccharide Biosynthesis Protein SpsA, Chain A"/>
    <property type="match status" value="1"/>
</dbReference>
<dbReference type="InterPro" id="IPR029044">
    <property type="entry name" value="Nucleotide-diphossugar_trans"/>
</dbReference>
<evidence type="ECO:0000313" key="5">
    <source>
        <dbReference type="EMBL" id="MCO5401239.1"/>
    </source>
</evidence>
<dbReference type="Proteomes" id="UP001162811">
    <property type="component" value="Unassembled WGS sequence"/>
</dbReference>
<feature type="transmembrane region" description="Helical" evidence="4">
    <location>
        <begin position="28"/>
        <end position="52"/>
    </location>
</feature>
<comment type="caution">
    <text evidence="5">The sequence shown here is derived from an EMBL/GenBank/DDBJ whole genome shotgun (WGS) entry which is preliminary data.</text>
</comment>
<evidence type="ECO:0000256" key="1">
    <source>
        <dbReference type="ARBA" id="ARBA00006739"/>
    </source>
</evidence>
<reference evidence="5" key="2">
    <citation type="journal article" date="2023" name="Front. Microbiol.">
        <title>Ralstonia chuxiongensis sp. nov., Ralstonia mojiangensis sp. nov., and Ralstonia soli sp. nov., isolated from tobacco fields, are three novel species in the family Burkholderiaceae.</title>
        <authorList>
            <person name="Lu C.H."/>
            <person name="Zhang Y.Y."/>
            <person name="Jiang N."/>
            <person name="Chen W."/>
            <person name="Shao X."/>
            <person name="Zhao Z.M."/>
            <person name="Lu W.L."/>
            <person name="Hu X."/>
            <person name="Xi Y.X."/>
            <person name="Zou S.Y."/>
            <person name="Wei Q.J."/>
            <person name="Lin Z.L."/>
            <person name="Gong L."/>
            <person name="Gai X.T."/>
            <person name="Zhang L.Q."/>
            <person name="Li J.Y."/>
            <person name="Jin Y."/>
            <person name="Xia Z.Y."/>
        </authorList>
    </citation>
    <scope>NUCLEOTIDE SEQUENCE</scope>
    <source>
        <strain evidence="5">21MJYT02-11</strain>
    </source>
</reference>
<reference evidence="5" key="1">
    <citation type="submission" date="2022-06" db="EMBL/GenBank/DDBJ databases">
        <authorList>
            <person name="Lu C.-H."/>
        </authorList>
    </citation>
    <scope>NUCLEOTIDE SEQUENCE</scope>
    <source>
        <strain evidence="5">21MJYT02-11</strain>
    </source>
</reference>
<gene>
    <name evidence="5" type="ORF">NG900_23810</name>
</gene>